<sequence length="448" mass="46106">MVTTRSAVTQQNTVTAAAAFESYSSFTTFFKTYNSFVFATVSITNAAGEVTTSSTKHTVPTTQAVTYPINSIGQVVTTAEVVTHQNTFTAAAAFESYSSFTTFFKTYNSFVFATVSITNAAGKVTTSPTTHTVPVTEEVTYPINTAGEVVTYSSHTAYSNAVTVAAGTTTRPVQVETERPQATPSTKIVTQRTSAVFYTDTFVTSYSTVTLGSGGITKYMTTDTYTATTSSQVVYGTTTTQAVHVTVTPSGYSAKAGVGATTTSKKVPTTPLVSNVYVDVTQYVTSYASATTDSFGHVSYVYLEYTGTAETAAETSSASGSSNVSSNNSSNSSNNSSGNTSNNSSNNSSGNASNNSSNSSGNASSNSSNSSGNSSNSSGNSSNNSPINSSNNLSNSSGDSSNNSSGSSNSSNNSSGNSSNNSAGSSNSYGSSNNSNNASSNSFIQQWR</sequence>
<evidence type="ECO:0000313" key="1">
    <source>
        <dbReference type="EMBL" id="GME98840.1"/>
    </source>
</evidence>
<organism evidence="1 2">
    <name type="scientific">Ambrosiozyma monospora</name>
    <name type="common">Yeast</name>
    <name type="synonym">Endomycopsis monosporus</name>
    <dbReference type="NCBI Taxonomy" id="43982"/>
    <lineage>
        <taxon>Eukaryota</taxon>
        <taxon>Fungi</taxon>
        <taxon>Dikarya</taxon>
        <taxon>Ascomycota</taxon>
        <taxon>Saccharomycotina</taxon>
        <taxon>Pichiomycetes</taxon>
        <taxon>Pichiales</taxon>
        <taxon>Pichiaceae</taxon>
        <taxon>Ambrosiozyma</taxon>
    </lineage>
</organism>
<keyword evidence="2" id="KW-1185">Reference proteome</keyword>
<dbReference type="Proteomes" id="UP001165064">
    <property type="component" value="Unassembled WGS sequence"/>
</dbReference>
<gene>
    <name evidence="1" type="ORF">Amon02_001053800</name>
</gene>
<name>A0ACB5TZR8_AMBMO</name>
<comment type="caution">
    <text evidence="1">The sequence shown here is derived from an EMBL/GenBank/DDBJ whole genome shotgun (WGS) entry which is preliminary data.</text>
</comment>
<accession>A0ACB5TZR8</accession>
<reference evidence="1" key="1">
    <citation type="submission" date="2023-04" db="EMBL/GenBank/DDBJ databases">
        <title>Ambrosiozyma monospora NBRC 10751.</title>
        <authorList>
            <person name="Ichikawa N."/>
            <person name="Sato H."/>
            <person name="Tonouchi N."/>
        </authorList>
    </citation>
    <scope>NUCLEOTIDE SEQUENCE</scope>
    <source>
        <strain evidence="1">NBRC 10751</strain>
    </source>
</reference>
<dbReference type="EMBL" id="BSXS01010752">
    <property type="protein sequence ID" value="GME98840.1"/>
    <property type="molecule type" value="Genomic_DNA"/>
</dbReference>
<protein>
    <submittedName>
        <fullName evidence="1">Unnamed protein product</fullName>
    </submittedName>
</protein>
<evidence type="ECO:0000313" key="2">
    <source>
        <dbReference type="Proteomes" id="UP001165064"/>
    </source>
</evidence>
<proteinExistence type="predicted"/>